<evidence type="ECO:0000256" key="2">
    <source>
        <dbReference type="ARBA" id="ARBA00022692"/>
    </source>
</evidence>
<dbReference type="PANTHER" id="PTHR24161:SF85">
    <property type="entry name" value="PALMITOYLTRANSFERASE HIP14"/>
    <property type="match status" value="1"/>
</dbReference>
<comment type="similarity">
    <text evidence="8">Belongs to the DHHC palmitoyltransferase family.</text>
</comment>
<dbReference type="PROSITE" id="PS50297">
    <property type="entry name" value="ANK_REP_REGION"/>
    <property type="match status" value="3"/>
</dbReference>
<dbReference type="InterPro" id="IPR002110">
    <property type="entry name" value="Ankyrin_rpt"/>
</dbReference>
<evidence type="ECO:0000256" key="4">
    <source>
        <dbReference type="ARBA" id="ARBA00022989"/>
    </source>
</evidence>
<dbReference type="PRINTS" id="PR01415">
    <property type="entry name" value="ANKYRIN"/>
</dbReference>
<keyword evidence="6 8" id="KW-0472">Membrane</keyword>
<feature type="domain" description="Palmitoyltransferase DHHC" evidence="9">
    <location>
        <begin position="325"/>
        <end position="449"/>
    </location>
</feature>
<reference evidence="10 11" key="1">
    <citation type="submission" date="2016-11" db="EMBL/GenBank/DDBJ databases">
        <title>The macronuclear genome of Stentor coeruleus: a giant cell with tiny introns.</title>
        <authorList>
            <person name="Slabodnick M."/>
            <person name="Ruby J.G."/>
            <person name="Reiff S.B."/>
            <person name="Swart E.C."/>
            <person name="Gosai S."/>
            <person name="Prabakaran S."/>
            <person name="Witkowska E."/>
            <person name="Larue G.E."/>
            <person name="Fisher S."/>
            <person name="Freeman R.M."/>
            <person name="Gunawardena J."/>
            <person name="Chu W."/>
            <person name="Stover N.A."/>
            <person name="Gregory B.D."/>
            <person name="Nowacki M."/>
            <person name="Derisi J."/>
            <person name="Roy S.W."/>
            <person name="Marshall W.F."/>
            <person name="Sood P."/>
        </authorList>
    </citation>
    <scope>NUCLEOTIDE SEQUENCE [LARGE SCALE GENOMIC DNA]</scope>
    <source>
        <strain evidence="10">WM001</strain>
    </source>
</reference>
<feature type="transmembrane region" description="Helical" evidence="8">
    <location>
        <begin position="280"/>
        <end position="301"/>
    </location>
</feature>
<evidence type="ECO:0000256" key="6">
    <source>
        <dbReference type="ARBA" id="ARBA00023136"/>
    </source>
</evidence>
<dbReference type="Proteomes" id="UP000187209">
    <property type="component" value="Unassembled WGS sequence"/>
</dbReference>
<evidence type="ECO:0000259" key="9">
    <source>
        <dbReference type="Pfam" id="PF01529"/>
    </source>
</evidence>
<keyword evidence="8" id="KW-0012">Acyltransferase</keyword>
<feature type="transmembrane region" description="Helical" evidence="8">
    <location>
        <begin position="254"/>
        <end position="274"/>
    </location>
</feature>
<dbReference type="Pfam" id="PF01529">
    <property type="entry name" value="DHHC"/>
    <property type="match status" value="1"/>
</dbReference>
<dbReference type="InterPro" id="IPR036770">
    <property type="entry name" value="Ankyrin_rpt-contain_sf"/>
</dbReference>
<keyword evidence="8" id="KW-0808">Transferase</keyword>
<dbReference type="SUPFAM" id="SSF48403">
    <property type="entry name" value="Ankyrin repeat"/>
    <property type="match status" value="1"/>
</dbReference>
<evidence type="ECO:0000256" key="7">
    <source>
        <dbReference type="PROSITE-ProRule" id="PRU00023"/>
    </source>
</evidence>
<dbReference type="InterPro" id="IPR001594">
    <property type="entry name" value="Palmitoyltrfase_DHHC"/>
</dbReference>
<evidence type="ECO:0000313" key="10">
    <source>
        <dbReference type="EMBL" id="OMJ96093.1"/>
    </source>
</evidence>
<dbReference type="OrthoDB" id="163438at2759"/>
<sequence>MSESLFINSVYKANLNDIYKLLSSNTLDIYKCHDSRGMNALHIASLNGNLSVIKFLLAYSKKAYKSSELLIKWANEKSEEGFTPAHFAAFRGHTEILKELLSIGADSNAKNHQGLTLMHVAAQGDQSLVLVYLKTIGLNPCSLDNKNSLPIHWAAYMGCETSAAILLAWGCNTSIQDEDGHTPLHLATMAGNSRIVRNLLIKGADRGIKDKKGESPLDIALRENHKNLIHLLKEVRLIDECCLRPPLRKPKPSYLSLISFIVFFCGGTAINLVLRTNTEHYTTYVYGVLIFIADFFFIFLVNKDPGYLKPKPGQDLMKLYVNYDSYLVCPDCEVYRPARSRHCQSCDKCVEKFDHHCPWVNNCIGAKNLGFFFTFINFVWFSLLSTIALNVYALSAKQKTNLIYIPYEADMAISILFIIIAFTFAIPVSFLITVHYKNFFSNRTTNERFGKSGPEMKNTVSTVSFDSSRKGCFSNFLDMCCNMTKHDRINEEKPSSPSVDSKYYEIIEKLNSDD</sequence>
<feature type="transmembrane region" description="Helical" evidence="8">
    <location>
        <begin position="369"/>
        <end position="392"/>
    </location>
</feature>
<dbReference type="Pfam" id="PF12796">
    <property type="entry name" value="Ank_2"/>
    <property type="match status" value="2"/>
</dbReference>
<dbReference type="PROSITE" id="PS50088">
    <property type="entry name" value="ANK_REPEAT"/>
    <property type="match status" value="3"/>
</dbReference>
<dbReference type="GO" id="GO:0019706">
    <property type="term" value="F:protein-cysteine S-palmitoyltransferase activity"/>
    <property type="evidence" value="ECO:0007669"/>
    <property type="project" value="UniProtKB-EC"/>
</dbReference>
<evidence type="ECO:0000256" key="5">
    <source>
        <dbReference type="ARBA" id="ARBA00023043"/>
    </source>
</evidence>
<feature type="repeat" description="ANK" evidence="7">
    <location>
        <begin position="36"/>
        <end position="68"/>
    </location>
</feature>
<organism evidence="10 11">
    <name type="scientific">Stentor coeruleus</name>
    <dbReference type="NCBI Taxonomy" id="5963"/>
    <lineage>
        <taxon>Eukaryota</taxon>
        <taxon>Sar</taxon>
        <taxon>Alveolata</taxon>
        <taxon>Ciliophora</taxon>
        <taxon>Postciliodesmatophora</taxon>
        <taxon>Heterotrichea</taxon>
        <taxon>Heterotrichida</taxon>
        <taxon>Stentoridae</taxon>
        <taxon>Stentor</taxon>
    </lineage>
</organism>
<keyword evidence="11" id="KW-1185">Reference proteome</keyword>
<keyword evidence="4 8" id="KW-1133">Transmembrane helix</keyword>
<evidence type="ECO:0000313" key="11">
    <source>
        <dbReference type="Proteomes" id="UP000187209"/>
    </source>
</evidence>
<dbReference type="PROSITE" id="PS50216">
    <property type="entry name" value="DHHC"/>
    <property type="match status" value="1"/>
</dbReference>
<dbReference type="EC" id="2.3.1.225" evidence="8"/>
<accession>A0A1R2D4C7</accession>
<name>A0A1R2D4C7_9CILI</name>
<feature type="repeat" description="ANK" evidence="7">
    <location>
        <begin position="80"/>
        <end position="112"/>
    </location>
</feature>
<comment type="subcellular location">
    <subcellularLocation>
        <location evidence="1">Membrane</location>
        <topology evidence="1">Multi-pass membrane protein</topology>
    </subcellularLocation>
</comment>
<comment type="domain">
    <text evidence="8">The DHHC domain is required for palmitoyltransferase activity.</text>
</comment>
<keyword evidence="2 8" id="KW-0812">Transmembrane</keyword>
<dbReference type="SMART" id="SM00248">
    <property type="entry name" value="ANK"/>
    <property type="match status" value="6"/>
</dbReference>
<comment type="caution">
    <text evidence="10">The sequence shown here is derived from an EMBL/GenBank/DDBJ whole genome shotgun (WGS) entry which is preliminary data.</text>
</comment>
<feature type="transmembrane region" description="Helical" evidence="8">
    <location>
        <begin position="412"/>
        <end position="434"/>
    </location>
</feature>
<evidence type="ECO:0000256" key="1">
    <source>
        <dbReference type="ARBA" id="ARBA00004141"/>
    </source>
</evidence>
<proteinExistence type="inferred from homology"/>
<evidence type="ECO:0000256" key="8">
    <source>
        <dbReference type="RuleBase" id="RU079119"/>
    </source>
</evidence>
<dbReference type="EMBL" id="MPUH01000003">
    <property type="protein sequence ID" value="OMJ96093.1"/>
    <property type="molecule type" value="Genomic_DNA"/>
</dbReference>
<evidence type="ECO:0000256" key="3">
    <source>
        <dbReference type="ARBA" id="ARBA00022737"/>
    </source>
</evidence>
<dbReference type="GO" id="GO:0016020">
    <property type="term" value="C:membrane"/>
    <property type="evidence" value="ECO:0007669"/>
    <property type="project" value="UniProtKB-SubCell"/>
</dbReference>
<dbReference type="AlphaFoldDB" id="A0A1R2D4C7"/>
<dbReference type="PANTHER" id="PTHR24161">
    <property type="entry name" value="ANK_REP_REGION DOMAIN-CONTAINING PROTEIN-RELATED"/>
    <property type="match status" value="1"/>
</dbReference>
<feature type="repeat" description="ANK" evidence="7">
    <location>
        <begin position="179"/>
        <end position="211"/>
    </location>
</feature>
<dbReference type="Gene3D" id="1.25.40.20">
    <property type="entry name" value="Ankyrin repeat-containing domain"/>
    <property type="match status" value="3"/>
</dbReference>
<keyword evidence="5 7" id="KW-0040">ANK repeat</keyword>
<gene>
    <name evidence="10" type="ORF">SteCoe_265</name>
</gene>
<keyword evidence="3" id="KW-0677">Repeat</keyword>
<protein>
    <recommendedName>
        <fullName evidence="8">Palmitoyltransferase</fullName>
        <ecNumber evidence="8">2.3.1.225</ecNumber>
    </recommendedName>
</protein>
<comment type="catalytic activity">
    <reaction evidence="8">
        <text>L-cysteinyl-[protein] + hexadecanoyl-CoA = S-hexadecanoyl-L-cysteinyl-[protein] + CoA</text>
        <dbReference type="Rhea" id="RHEA:36683"/>
        <dbReference type="Rhea" id="RHEA-COMP:10131"/>
        <dbReference type="Rhea" id="RHEA-COMP:11032"/>
        <dbReference type="ChEBI" id="CHEBI:29950"/>
        <dbReference type="ChEBI" id="CHEBI:57287"/>
        <dbReference type="ChEBI" id="CHEBI:57379"/>
        <dbReference type="ChEBI" id="CHEBI:74151"/>
        <dbReference type="EC" id="2.3.1.225"/>
    </reaction>
</comment>